<dbReference type="Gene3D" id="2.60.40.1080">
    <property type="match status" value="5"/>
</dbReference>
<dbReference type="InterPro" id="IPR010069">
    <property type="entry name" value="CdiA_FHA1_rpt"/>
</dbReference>
<gene>
    <name evidence="1" type="ORF">ACGRHZ_27060</name>
</gene>
<protein>
    <recommendedName>
        <fullName evidence="3">BIG2 domain-containing protein</fullName>
    </recommendedName>
</protein>
<organism evidence="1 2">
    <name type="scientific">Vibrio jasicida</name>
    <dbReference type="NCBI Taxonomy" id="766224"/>
    <lineage>
        <taxon>Bacteria</taxon>
        <taxon>Pseudomonadati</taxon>
        <taxon>Pseudomonadota</taxon>
        <taxon>Gammaproteobacteria</taxon>
        <taxon>Vibrionales</taxon>
        <taxon>Vibrionaceae</taxon>
        <taxon>Vibrio</taxon>
    </lineage>
</organism>
<proteinExistence type="predicted"/>
<accession>A0ABW7JHA4</accession>
<sequence length="1077" mass="111303">MQLSKYFGIGISVVLVISGLSGCNNGDSGLLGGGAPKKEIVTDSSLVSIDGNSADNQSFPVGLSKTLTFTTEFTDGSDYSTEDAENDADFMSWTIEGDTGATITTEGVLDTTNVAPGTTLTITATGKMPYEKATDSITVLVSDATVVDGSALVSIDGNSADGQSFPVGIPVQMTAQETFTDGITYTTNSETDSRFMEWSVSGSPSAIISSEGVLDTTNVAQNTELVITATGKMPYDSETDSITVLVSDATVVDGSALVSIDGNSADGQSFPVGIPVQLTAEVGFSDGSTYSTDDSSDDSSVMSWSIAGSTGATISEEGLLNTSGVLPGTTLTITATGKMPYDSETDSIIVLVSDATVVDGSALVSIDGNSADGQSFPVGIPVQLTAEVGFSDGSTYSTDDSSDDSSVMSWSIAGSTGATISEEGLLNTSGVLPGTTLTITATGKMPYDSETDSIIVLVSDATVVDGSALVSIDGNSADGQSFPVGIPVQMTAQETFTDGITYTTNSETDSRFMSWSIAGSTGATISEEGLLNTSGVLPGTTLTITATGKMPYDSETDSIIVLVSDATVVDGSALVSIDGNSADGQSFPAGIPVQLTAEVGFSDGSTYSTDDSSDDSSVMSWSIAGSTGATISEEGLLNTSGVLPGTTLTITATGKMPYDSETDSIIVLVSDATVVDGSALVSIDGNSADGQSFPAGIPVQLTAEVGFSDGSTYSTDDSSDDSSVMSWSIAGSTGATISEEGLLNTSGVLPGTTLTITATGKMPYDSETDSIIVLVSDATVVDGSALVSIAPLVRSQYASSFNSDDNQEFLSSEPLQLAFSVELTNGEMYSTLDGTSDNAFMNWKILGSTDATISEEGVLNAREVTPGTTLTITATGLTPNDSAKDEIIVKILDPLKVCGTQTDDLANIDDTDPSSASEICLKVASTADDSWFTSTPNIDVIRKLSVNSWFSMTLTENGSRGPSNVTFGRAQQDIEKHNGLGEGTDFDNWCNYLALTKFAGREGWRRPSLDELKKLYGEKGDMWSNFGWPTGTRSWTSTPFELSSGEIYMYQYSLANGVEQPVGTGINSYYASCISDD</sequence>
<evidence type="ECO:0008006" key="3">
    <source>
        <dbReference type="Google" id="ProtNLM"/>
    </source>
</evidence>
<dbReference type="Proteomes" id="UP001607221">
    <property type="component" value="Unassembled WGS sequence"/>
</dbReference>
<comment type="caution">
    <text evidence="1">The sequence shown here is derived from an EMBL/GenBank/DDBJ whole genome shotgun (WGS) entry which is preliminary data.</text>
</comment>
<reference evidence="1 2" key="1">
    <citation type="submission" date="2024-10" db="EMBL/GenBank/DDBJ databases">
        <authorList>
            <person name="Yibar A."/>
            <person name="Saticioglu I.B."/>
            <person name="Duman M."/>
            <person name="Ajmi N."/>
            <person name="Gurler F."/>
            <person name="Ay H."/>
            <person name="Onuk E."/>
            <person name="Guler S."/>
            <person name="Romalde J.L."/>
        </authorList>
    </citation>
    <scope>NUCLEOTIDE SEQUENCE [LARGE SCALE GENOMIC DNA]</scope>
    <source>
        <strain evidence="1 2">1-TCBS-A</strain>
    </source>
</reference>
<evidence type="ECO:0000313" key="1">
    <source>
        <dbReference type="EMBL" id="MFH0274935.1"/>
    </source>
</evidence>
<keyword evidence="2" id="KW-1185">Reference proteome</keyword>
<dbReference type="EMBL" id="JBIHSE010000005">
    <property type="protein sequence ID" value="MFH0274935.1"/>
    <property type="molecule type" value="Genomic_DNA"/>
</dbReference>
<dbReference type="RefSeq" id="WP_394633235.1">
    <property type="nucleotide sequence ID" value="NZ_JBIHSE010000005.1"/>
</dbReference>
<evidence type="ECO:0000313" key="2">
    <source>
        <dbReference type="Proteomes" id="UP001607221"/>
    </source>
</evidence>
<dbReference type="PROSITE" id="PS51257">
    <property type="entry name" value="PROKAR_LIPOPROTEIN"/>
    <property type="match status" value="1"/>
</dbReference>
<dbReference type="NCBIfam" id="TIGR01731">
    <property type="entry name" value="fil_hemag_20aa"/>
    <property type="match status" value="5"/>
</dbReference>
<name>A0ABW7JHA4_9VIBR</name>